<dbReference type="InterPro" id="IPR035906">
    <property type="entry name" value="MetI-like_sf"/>
</dbReference>
<dbReference type="Pfam" id="PF19300">
    <property type="entry name" value="BPD_transp_1_N"/>
    <property type="match status" value="1"/>
</dbReference>
<evidence type="ECO:0000256" key="5">
    <source>
        <dbReference type="ARBA" id="ARBA00022989"/>
    </source>
</evidence>
<evidence type="ECO:0000256" key="7">
    <source>
        <dbReference type="RuleBase" id="RU363032"/>
    </source>
</evidence>
<evidence type="ECO:0000256" key="6">
    <source>
        <dbReference type="ARBA" id="ARBA00023136"/>
    </source>
</evidence>
<gene>
    <name evidence="9" type="ORF">OH818_20000</name>
</gene>
<comment type="subcellular location">
    <subcellularLocation>
        <location evidence="1 7">Cell membrane</location>
        <topology evidence="1 7">Multi-pass membrane protein</topology>
    </subcellularLocation>
</comment>
<dbReference type="Proteomes" id="UP001164020">
    <property type="component" value="Chromosome"/>
</dbReference>
<dbReference type="EMBL" id="CP114029">
    <property type="protein sequence ID" value="WAP67737.1"/>
    <property type="molecule type" value="Genomic_DNA"/>
</dbReference>
<dbReference type="PROSITE" id="PS50928">
    <property type="entry name" value="ABC_TM1"/>
    <property type="match status" value="1"/>
</dbReference>
<feature type="transmembrane region" description="Helical" evidence="7">
    <location>
        <begin position="143"/>
        <end position="162"/>
    </location>
</feature>
<evidence type="ECO:0000256" key="4">
    <source>
        <dbReference type="ARBA" id="ARBA00022692"/>
    </source>
</evidence>
<name>A0ABY7BWF4_9HYPH</name>
<keyword evidence="4 7" id="KW-0812">Transmembrane</keyword>
<protein>
    <submittedName>
        <fullName evidence="9">ABC transporter permease</fullName>
    </submittedName>
</protein>
<evidence type="ECO:0000259" key="8">
    <source>
        <dbReference type="PROSITE" id="PS50928"/>
    </source>
</evidence>
<keyword evidence="10" id="KW-1185">Reference proteome</keyword>
<evidence type="ECO:0000256" key="1">
    <source>
        <dbReference type="ARBA" id="ARBA00004651"/>
    </source>
</evidence>
<proteinExistence type="inferred from homology"/>
<keyword evidence="3" id="KW-1003">Cell membrane</keyword>
<reference evidence="9" key="1">
    <citation type="submission" date="2022-12" db="EMBL/GenBank/DDBJ databases">
        <title>Jiella pelagia sp. nov., isolated from phosphonate enriched culture of Northwest Pacific surface seawater.</title>
        <authorList>
            <person name="Shin D.Y."/>
            <person name="Hwang C.Y."/>
        </authorList>
    </citation>
    <scope>NUCLEOTIDE SEQUENCE</scope>
    <source>
        <strain evidence="9">HL-NP1</strain>
    </source>
</reference>
<dbReference type="PANTHER" id="PTHR43163">
    <property type="entry name" value="DIPEPTIDE TRANSPORT SYSTEM PERMEASE PROTEIN DPPB-RELATED"/>
    <property type="match status" value="1"/>
</dbReference>
<dbReference type="CDD" id="cd06261">
    <property type="entry name" value="TM_PBP2"/>
    <property type="match status" value="1"/>
</dbReference>
<keyword evidence="2 7" id="KW-0813">Transport</keyword>
<feature type="transmembrane region" description="Helical" evidence="7">
    <location>
        <begin position="273"/>
        <end position="292"/>
    </location>
</feature>
<dbReference type="Gene3D" id="1.10.3720.10">
    <property type="entry name" value="MetI-like"/>
    <property type="match status" value="1"/>
</dbReference>
<feature type="transmembrane region" description="Helical" evidence="7">
    <location>
        <begin position="101"/>
        <end position="122"/>
    </location>
</feature>
<evidence type="ECO:0000313" key="10">
    <source>
        <dbReference type="Proteomes" id="UP001164020"/>
    </source>
</evidence>
<evidence type="ECO:0000256" key="3">
    <source>
        <dbReference type="ARBA" id="ARBA00022475"/>
    </source>
</evidence>
<dbReference type="RefSeq" id="WP_268880202.1">
    <property type="nucleotide sequence ID" value="NZ_CP114029.1"/>
</dbReference>
<organism evidence="9 10">
    <name type="scientific">Jiella pelagia</name>
    <dbReference type="NCBI Taxonomy" id="2986949"/>
    <lineage>
        <taxon>Bacteria</taxon>
        <taxon>Pseudomonadati</taxon>
        <taxon>Pseudomonadota</taxon>
        <taxon>Alphaproteobacteria</taxon>
        <taxon>Hyphomicrobiales</taxon>
        <taxon>Aurantimonadaceae</taxon>
        <taxon>Jiella</taxon>
    </lineage>
</organism>
<keyword evidence="6 7" id="KW-0472">Membrane</keyword>
<dbReference type="SUPFAM" id="SSF161098">
    <property type="entry name" value="MetI-like"/>
    <property type="match status" value="1"/>
</dbReference>
<feature type="transmembrane region" description="Helical" evidence="7">
    <location>
        <begin position="227"/>
        <end position="253"/>
    </location>
</feature>
<evidence type="ECO:0000256" key="2">
    <source>
        <dbReference type="ARBA" id="ARBA00022448"/>
    </source>
</evidence>
<feature type="transmembrane region" description="Helical" evidence="7">
    <location>
        <begin position="174"/>
        <end position="192"/>
    </location>
</feature>
<dbReference type="InterPro" id="IPR045621">
    <property type="entry name" value="BPD_transp_1_N"/>
</dbReference>
<accession>A0ABY7BWF4</accession>
<comment type="similarity">
    <text evidence="7">Belongs to the binding-protein-dependent transport system permease family.</text>
</comment>
<feature type="transmembrane region" description="Helical" evidence="7">
    <location>
        <begin position="12"/>
        <end position="31"/>
    </location>
</feature>
<keyword evidence="5 7" id="KW-1133">Transmembrane helix</keyword>
<dbReference type="InterPro" id="IPR000515">
    <property type="entry name" value="MetI-like"/>
</dbReference>
<feature type="domain" description="ABC transmembrane type-1" evidence="8">
    <location>
        <begin position="95"/>
        <end position="292"/>
    </location>
</feature>
<evidence type="ECO:0000313" key="9">
    <source>
        <dbReference type="EMBL" id="WAP67737.1"/>
    </source>
</evidence>
<dbReference type="PANTHER" id="PTHR43163:SF6">
    <property type="entry name" value="DIPEPTIDE TRANSPORT SYSTEM PERMEASE PROTEIN DPPB-RELATED"/>
    <property type="match status" value="1"/>
</dbReference>
<sequence>MSLRFVLGKLLRALLTLVLAVTFVFVVLRMSGDPVTQMLPDDTPASVVADYRQMWGLDRPLPEQYARYVAGILHGDFGFSFRDDRPALDVVLERVPLSLELGLTALALTIVLGIGGGILAALKRGTSVDHATMAMTIMGHSMPNFFLGILLILLFAMTWRILPSSGVGTWKHLILPAVTLGTSYAATVARFTRSSLLEVLNQPFMRTARAKGVPFRRRILGHALPNAGIPIVTVVGLRLGALIGGAVVVEPVFAWPGVGQLLVNAVAFRDLAIVQTIVLLIAVTMVVVNFMVDITYGWLDPRIRVDSGEATA</sequence>
<dbReference type="Pfam" id="PF00528">
    <property type="entry name" value="BPD_transp_1"/>
    <property type="match status" value="1"/>
</dbReference>